<dbReference type="EMBL" id="CP007059">
    <property type="protein sequence ID" value="AHG02398.1"/>
    <property type="molecule type" value="Genomic_DNA"/>
</dbReference>
<evidence type="ECO:0000259" key="7">
    <source>
        <dbReference type="Pfam" id="PF04039"/>
    </source>
</evidence>
<dbReference type="GO" id="GO:0005886">
    <property type="term" value="C:plasma membrane"/>
    <property type="evidence" value="ECO:0007669"/>
    <property type="project" value="UniProtKB-SubCell"/>
</dbReference>
<keyword evidence="5 6" id="KW-0472">Membrane</keyword>
<feature type="transmembrane region" description="Helical" evidence="6">
    <location>
        <begin position="35"/>
        <end position="55"/>
    </location>
</feature>
<evidence type="ECO:0000256" key="6">
    <source>
        <dbReference type="SAM" id="Phobius"/>
    </source>
</evidence>
<protein>
    <submittedName>
        <fullName evidence="8">Sodium:proton antiporter</fullName>
    </submittedName>
</protein>
<dbReference type="RefSeq" id="WP_049955183.1">
    <property type="nucleotide sequence ID" value="NZ_CP007059.1"/>
</dbReference>
<evidence type="ECO:0000313" key="9">
    <source>
        <dbReference type="Proteomes" id="UP000019024"/>
    </source>
</evidence>
<feature type="transmembrane region" description="Helical" evidence="6">
    <location>
        <begin position="12"/>
        <end position="29"/>
    </location>
</feature>
<feature type="transmembrane region" description="Helical" evidence="6">
    <location>
        <begin position="128"/>
        <end position="150"/>
    </location>
</feature>
<keyword evidence="4 6" id="KW-1133">Transmembrane helix</keyword>
<dbReference type="PANTHER" id="PTHR33932">
    <property type="entry name" value="NA(+)/H(+) ANTIPORTER SUBUNIT B"/>
    <property type="match status" value="1"/>
</dbReference>
<dbReference type="OrthoDB" id="19265at2157"/>
<evidence type="ECO:0000256" key="5">
    <source>
        <dbReference type="ARBA" id="ARBA00023136"/>
    </source>
</evidence>
<evidence type="ECO:0000256" key="2">
    <source>
        <dbReference type="ARBA" id="ARBA00022475"/>
    </source>
</evidence>
<dbReference type="Pfam" id="PF04039">
    <property type="entry name" value="MnhB"/>
    <property type="match status" value="1"/>
</dbReference>
<accession>W0JZM8</accession>
<feature type="domain" description="Na+/H+ antiporter MnhB subunit-related protein" evidence="7">
    <location>
        <begin position="5"/>
        <end position="145"/>
    </location>
</feature>
<evidence type="ECO:0000256" key="3">
    <source>
        <dbReference type="ARBA" id="ARBA00022692"/>
    </source>
</evidence>
<evidence type="ECO:0000256" key="1">
    <source>
        <dbReference type="ARBA" id="ARBA00004651"/>
    </source>
</evidence>
<dbReference type="HOGENOM" id="CLU_101659_1_0_2"/>
<keyword evidence="3 6" id="KW-0812">Transmembrane</keyword>
<proteinExistence type="predicted"/>
<feature type="transmembrane region" description="Helical" evidence="6">
    <location>
        <begin position="85"/>
        <end position="108"/>
    </location>
</feature>
<dbReference type="Proteomes" id="UP000019024">
    <property type="component" value="Plasmid unnamed4"/>
</dbReference>
<gene>
    <name evidence="8" type="ORF">HALLA_21065</name>
</gene>
<dbReference type="eggNOG" id="arCOG03079">
    <property type="taxonomic scope" value="Archaea"/>
</dbReference>
<reference evidence="8 9" key="1">
    <citation type="submission" date="2014-01" db="EMBL/GenBank/DDBJ databases">
        <authorList>
            <consortium name="DOE Joint Genome Institute"/>
            <person name="Anderson I."/>
            <person name="Huntemann M."/>
            <person name="Han J."/>
            <person name="Chen A."/>
            <person name="Kyrpides N."/>
            <person name="Mavromatis K."/>
            <person name="Markowitz V."/>
            <person name="Palaniappan K."/>
            <person name="Ivanova N."/>
            <person name="Schaumberg A."/>
            <person name="Pati A."/>
            <person name="Liolios K."/>
            <person name="Nordberg H.P."/>
            <person name="Cantor M.N."/>
            <person name="Hua S.X."/>
            <person name="Woyke T."/>
        </authorList>
    </citation>
    <scope>NUCLEOTIDE SEQUENCE [LARGE SCALE GENOMIC DNA]</scope>
    <source>
        <strain evidence="8 9">XH-48</strain>
        <plasmid evidence="9">3</plasmid>
    </source>
</reference>
<dbReference type="InterPro" id="IPR007182">
    <property type="entry name" value="MnhB"/>
</dbReference>
<dbReference type="AlphaFoldDB" id="W0JZM8"/>
<keyword evidence="9" id="KW-1185">Reference proteome</keyword>
<dbReference type="PANTHER" id="PTHR33932:SF4">
    <property type="entry name" value="NA(+)_H(+) ANTIPORTER SUBUNIT B"/>
    <property type="match status" value="1"/>
</dbReference>
<name>W0JZM8_9EURY</name>
<keyword evidence="2" id="KW-1003">Cell membrane</keyword>
<dbReference type="KEGG" id="hlr:HALLA_21065"/>
<evidence type="ECO:0000313" key="8">
    <source>
        <dbReference type="EMBL" id="AHG02398.1"/>
    </source>
</evidence>
<dbReference type="InterPro" id="IPR050622">
    <property type="entry name" value="CPA3_antiporter_subunitB"/>
</dbReference>
<organism evidence="8 9">
    <name type="scientific">Halostagnicola larsenii XH-48</name>
    <dbReference type="NCBI Taxonomy" id="797299"/>
    <lineage>
        <taxon>Archaea</taxon>
        <taxon>Methanobacteriati</taxon>
        <taxon>Methanobacteriota</taxon>
        <taxon>Stenosarchaea group</taxon>
        <taxon>Halobacteria</taxon>
        <taxon>Halobacteriales</taxon>
        <taxon>Natrialbaceae</taxon>
        <taxon>Halostagnicola</taxon>
    </lineage>
</organism>
<geneLocation type="plasmid" evidence="9">
    <name>3</name>
</geneLocation>
<comment type="subcellular location">
    <subcellularLocation>
        <location evidence="1">Cell membrane</location>
        <topology evidence="1">Multi-pass membrane protein</topology>
    </subcellularLocation>
</comment>
<dbReference type="GeneID" id="25147722"/>
<keyword evidence="8" id="KW-0614">Plasmid</keyword>
<dbReference type="PATRIC" id="fig|797299.3.peg.4074"/>
<sequence length="153" mass="16381">MTTIVMRTTARVVVPIILVVAIELLIQGHNLPGGGFIAGVLTVVAFALVYVAYGLDYLEIGILERDIDPYTGIFEHRTVVAYRQLFTFGLVLAIASGIAGLLFGEPFLSQTFVYVELPLFGDVELASALVFDVGVYCVVVGGLLTILSVVGDE</sequence>
<evidence type="ECO:0000256" key="4">
    <source>
        <dbReference type="ARBA" id="ARBA00022989"/>
    </source>
</evidence>